<dbReference type="Proteomes" id="UP000236664">
    <property type="component" value="Unassembled WGS sequence"/>
</dbReference>
<keyword evidence="5" id="KW-1185">Reference proteome</keyword>
<gene>
    <name evidence="4" type="ORF">FNYG_15278</name>
</gene>
<keyword evidence="2" id="KW-0496">Mitochondrion</keyword>
<evidence type="ECO:0000256" key="2">
    <source>
        <dbReference type="ARBA" id="ARBA00023128"/>
    </source>
</evidence>
<evidence type="ECO:0000256" key="1">
    <source>
        <dbReference type="ARBA" id="ARBA00004173"/>
    </source>
</evidence>
<comment type="subcellular location">
    <subcellularLocation>
        <location evidence="1">Mitochondrion</location>
    </subcellularLocation>
</comment>
<comment type="caution">
    <text evidence="4">The sequence shown here is derived from an EMBL/GenBank/DDBJ whole genome shotgun (WGS) entry which is preliminary data.</text>
</comment>
<sequence>MLVELEKSHFHVTEVDFLGHIITPGEIRMEPGKIAAIADWKEPKNVKEVQSFLGTANYYRRFIQGFSKIANPLTELTKKGKPFEWSDKAQGAFTQLKKAITSEPVLAMFDPEKEIELETDASDFALGGQIGQRDDTGKLHPIAFYSHKLHGAELNYPIYDKEFLAIVNCFKEFRHYLMGSKHQVKVYTDYQNISYFAMTHELNR</sequence>
<dbReference type="EMBL" id="MTQA01000512">
    <property type="protein sequence ID" value="PNP57201.1"/>
    <property type="molecule type" value="Genomic_DNA"/>
</dbReference>
<dbReference type="FunFam" id="3.30.70.270:FF:000026">
    <property type="entry name" value="Transposon Ty3-G Gag-Pol polyprotein"/>
    <property type="match status" value="1"/>
</dbReference>
<dbReference type="PANTHER" id="PTHR33064:SF37">
    <property type="entry name" value="RIBONUCLEASE H"/>
    <property type="match status" value="1"/>
</dbReference>
<dbReference type="InterPro" id="IPR051320">
    <property type="entry name" value="Viral_Replic_Matur_Polypro"/>
</dbReference>
<dbReference type="PANTHER" id="PTHR33064">
    <property type="entry name" value="POL PROTEIN"/>
    <property type="match status" value="1"/>
</dbReference>
<feature type="domain" description="Reverse transcriptase/retrotransposon-derived protein RNase H-like" evidence="3">
    <location>
        <begin position="85"/>
        <end position="183"/>
    </location>
</feature>
<dbReference type="FunFam" id="3.10.20.370:FF:000001">
    <property type="entry name" value="Retrovirus-related Pol polyprotein from transposon 17.6-like protein"/>
    <property type="match status" value="1"/>
</dbReference>
<evidence type="ECO:0000259" key="3">
    <source>
        <dbReference type="Pfam" id="PF17919"/>
    </source>
</evidence>
<organism evidence="4 5">
    <name type="scientific">Gibberella nygamai</name>
    <name type="common">Bean root rot disease fungus</name>
    <name type="synonym">Fusarium nygamai</name>
    <dbReference type="NCBI Taxonomy" id="42673"/>
    <lineage>
        <taxon>Eukaryota</taxon>
        <taxon>Fungi</taxon>
        <taxon>Dikarya</taxon>
        <taxon>Ascomycota</taxon>
        <taxon>Pezizomycotina</taxon>
        <taxon>Sordariomycetes</taxon>
        <taxon>Hypocreomycetidae</taxon>
        <taxon>Hypocreales</taxon>
        <taxon>Nectriaceae</taxon>
        <taxon>Fusarium</taxon>
        <taxon>Fusarium fujikuroi species complex</taxon>
    </lineage>
</organism>
<dbReference type="Gene3D" id="3.30.70.270">
    <property type="match status" value="1"/>
</dbReference>
<reference evidence="4 5" key="1">
    <citation type="submission" date="2017-06" db="EMBL/GenBank/DDBJ databases">
        <title>Genome of Fusarium nygamai isolate CS10214.</title>
        <authorList>
            <person name="Gardiner D.M."/>
            <person name="Obanor F."/>
            <person name="Kazan K."/>
        </authorList>
    </citation>
    <scope>NUCLEOTIDE SEQUENCE [LARGE SCALE GENOMIC DNA]</scope>
    <source>
        <strain evidence="4 5">CS10214</strain>
    </source>
</reference>
<name>A0A2K0UHD4_GIBNY</name>
<dbReference type="Pfam" id="PF17919">
    <property type="entry name" value="RT_RNaseH_2"/>
    <property type="match status" value="1"/>
</dbReference>
<dbReference type="GO" id="GO:0005739">
    <property type="term" value="C:mitochondrion"/>
    <property type="evidence" value="ECO:0007669"/>
    <property type="project" value="UniProtKB-SubCell"/>
</dbReference>
<dbReference type="OrthoDB" id="5096095at2759"/>
<dbReference type="AlphaFoldDB" id="A0A2K0UHD4"/>
<accession>A0A2K0UHD4</accession>
<dbReference type="STRING" id="42673.A0A2K0UHD4"/>
<dbReference type="CDD" id="cd09274">
    <property type="entry name" value="RNase_HI_RT_Ty3"/>
    <property type="match status" value="1"/>
</dbReference>
<proteinExistence type="predicted"/>
<evidence type="ECO:0000313" key="4">
    <source>
        <dbReference type="EMBL" id="PNP57201.1"/>
    </source>
</evidence>
<dbReference type="InterPro" id="IPR043128">
    <property type="entry name" value="Rev_trsase/Diguanyl_cyclase"/>
</dbReference>
<protein>
    <recommendedName>
        <fullName evidence="3">Reverse transcriptase/retrotransposon-derived protein RNase H-like domain-containing protein</fullName>
    </recommendedName>
</protein>
<dbReference type="SUPFAM" id="SSF56672">
    <property type="entry name" value="DNA/RNA polymerases"/>
    <property type="match status" value="1"/>
</dbReference>
<dbReference type="InterPro" id="IPR043502">
    <property type="entry name" value="DNA/RNA_pol_sf"/>
</dbReference>
<dbReference type="InterPro" id="IPR041577">
    <property type="entry name" value="RT_RNaseH_2"/>
</dbReference>
<evidence type="ECO:0000313" key="5">
    <source>
        <dbReference type="Proteomes" id="UP000236664"/>
    </source>
</evidence>